<proteinExistence type="inferred from homology"/>
<accession>A0A0W0VNZ3</accession>
<dbReference type="InterPro" id="IPR000682">
    <property type="entry name" value="PCMT"/>
</dbReference>
<organism evidence="4 5">
    <name type="scientific">Legionella londiniensis</name>
    <dbReference type="NCBI Taxonomy" id="45068"/>
    <lineage>
        <taxon>Bacteria</taxon>
        <taxon>Pseudomonadati</taxon>
        <taxon>Pseudomonadota</taxon>
        <taxon>Gammaproteobacteria</taxon>
        <taxon>Legionellales</taxon>
        <taxon>Legionellaceae</taxon>
        <taxon>Legionella</taxon>
    </lineage>
</organism>
<dbReference type="PANTHER" id="PTHR11579">
    <property type="entry name" value="PROTEIN-L-ISOASPARTATE O-METHYLTRANSFERASE"/>
    <property type="match status" value="1"/>
</dbReference>
<dbReference type="Pfam" id="PF01135">
    <property type="entry name" value="PCMT"/>
    <property type="match status" value="1"/>
</dbReference>
<dbReference type="Proteomes" id="UP000054997">
    <property type="component" value="Unassembled WGS sequence"/>
</dbReference>
<evidence type="ECO:0000256" key="1">
    <source>
        <dbReference type="ARBA" id="ARBA00005369"/>
    </source>
</evidence>
<dbReference type="GO" id="GO:0005737">
    <property type="term" value="C:cytoplasm"/>
    <property type="evidence" value="ECO:0007669"/>
    <property type="project" value="TreeGrafter"/>
</dbReference>
<protein>
    <recommendedName>
        <fullName evidence="2">Protein-L-isoaspartate O-methyltransferase</fullName>
    </recommendedName>
    <alternativeName>
        <fullName evidence="3">Protein L-isoaspartyl methyltransferase</fullName>
    </alternativeName>
</protein>
<dbReference type="CDD" id="cd02440">
    <property type="entry name" value="AdoMet_MTases"/>
    <property type="match status" value="1"/>
</dbReference>
<evidence type="ECO:0000313" key="4">
    <source>
        <dbReference type="EMBL" id="KTD21888.1"/>
    </source>
</evidence>
<dbReference type="PATRIC" id="fig|45068.5.peg.1138"/>
<dbReference type="SUPFAM" id="SSF53335">
    <property type="entry name" value="S-adenosyl-L-methionine-dependent methyltransferases"/>
    <property type="match status" value="1"/>
</dbReference>
<name>A0A0W0VNZ3_9GAMM</name>
<sequence length="217" mass="24434">MSSQIACINMIKQQLRTGDVLNDRILDLFKIIPRENFVPKEFKHFAYSDMRIDLPHQQKMMAPLEEATLLQSLDLKGTETVLEVGTGTGFLTALLSRLAKHVLSIDYFSDFTAQARLKLAEHQCKNVELVTGDAARGWVDKAPYDVVVFTGAVPEITDTHRLQVLPGGKLFIIVGDKPIMPAVLLTLTQDNVWEEKLIFETSIPPLINKLKPKEFVF</sequence>
<dbReference type="STRING" id="45068.Llon_1053"/>
<dbReference type="EMBL" id="LNYK01000014">
    <property type="protein sequence ID" value="KTD21888.1"/>
    <property type="molecule type" value="Genomic_DNA"/>
</dbReference>
<keyword evidence="4" id="KW-0489">Methyltransferase</keyword>
<reference evidence="4 5" key="1">
    <citation type="submission" date="2015-11" db="EMBL/GenBank/DDBJ databases">
        <title>Genomic analysis of 38 Legionella species identifies large and diverse effector repertoires.</title>
        <authorList>
            <person name="Burstein D."/>
            <person name="Amaro F."/>
            <person name="Zusman T."/>
            <person name="Lifshitz Z."/>
            <person name="Cohen O."/>
            <person name="Gilbert J.A."/>
            <person name="Pupko T."/>
            <person name="Shuman H.A."/>
            <person name="Segal G."/>
        </authorList>
    </citation>
    <scope>NUCLEOTIDE SEQUENCE [LARGE SCALE GENOMIC DNA]</scope>
    <source>
        <strain evidence="4 5">ATCC 49505</strain>
    </source>
</reference>
<comment type="caution">
    <text evidence="4">The sequence shown here is derived from an EMBL/GenBank/DDBJ whole genome shotgun (WGS) entry which is preliminary data.</text>
</comment>
<keyword evidence="5" id="KW-1185">Reference proteome</keyword>
<evidence type="ECO:0000256" key="2">
    <source>
        <dbReference type="ARBA" id="ARBA00013346"/>
    </source>
</evidence>
<dbReference type="AlphaFoldDB" id="A0A0W0VNZ3"/>
<evidence type="ECO:0000313" key="5">
    <source>
        <dbReference type="Proteomes" id="UP000054997"/>
    </source>
</evidence>
<dbReference type="PANTHER" id="PTHR11579:SF18">
    <property type="entry name" value="PROTEIN-L-ISOASPARTATE O-METHYLTRANSFERASE"/>
    <property type="match status" value="1"/>
</dbReference>
<dbReference type="OrthoDB" id="9810066at2"/>
<dbReference type="Gene3D" id="3.40.50.150">
    <property type="entry name" value="Vaccinia Virus protein VP39"/>
    <property type="match status" value="1"/>
</dbReference>
<dbReference type="GO" id="GO:0004719">
    <property type="term" value="F:protein-L-isoaspartate (D-aspartate) O-methyltransferase activity"/>
    <property type="evidence" value="ECO:0007669"/>
    <property type="project" value="InterPro"/>
</dbReference>
<comment type="similarity">
    <text evidence="1">Belongs to the methyltransferase superfamily. L-isoaspartyl/D-aspartyl protein methyltransferase family.</text>
</comment>
<dbReference type="RefSeq" id="WP_058529036.1">
    <property type="nucleotide sequence ID" value="NZ_CAAAHZ010000006.1"/>
</dbReference>
<gene>
    <name evidence="4" type="ORF">Llon_1053</name>
</gene>
<keyword evidence="4" id="KW-0808">Transferase</keyword>
<evidence type="ECO:0000256" key="3">
    <source>
        <dbReference type="ARBA" id="ARBA00030757"/>
    </source>
</evidence>
<dbReference type="InterPro" id="IPR029063">
    <property type="entry name" value="SAM-dependent_MTases_sf"/>
</dbReference>
<dbReference type="GO" id="GO:0032259">
    <property type="term" value="P:methylation"/>
    <property type="evidence" value="ECO:0007669"/>
    <property type="project" value="UniProtKB-KW"/>
</dbReference>